<feature type="non-terminal residue" evidence="2">
    <location>
        <position position="1"/>
    </location>
</feature>
<feature type="non-terminal residue" evidence="2">
    <location>
        <position position="31"/>
    </location>
</feature>
<name>A0A6J4NBZ0_9PSEU</name>
<evidence type="ECO:0000256" key="1">
    <source>
        <dbReference type="SAM" id="MobiDB-lite"/>
    </source>
</evidence>
<evidence type="ECO:0000313" key="2">
    <source>
        <dbReference type="EMBL" id="CAA9383688.1"/>
    </source>
</evidence>
<dbReference type="AlphaFoldDB" id="A0A6J4NBZ0"/>
<accession>A0A6J4NBZ0</accession>
<protein>
    <submittedName>
        <fullName evidence="2">Uncharacterized protein</fullName>
    </submittedName>
</protein>
<dbReference type="EMBL" id="CADCUS010000067">
    <property type="protein sequence ID" value="CAA9383688.1"/>
    <property type="molecule type" value="Genomic_DNA"/>
</dbReference>
<sequence>CLAPWTAPSKNSTAPCATSTRPPEGSRSGWV</sequence>
<feature type="region of interest" description="Disordered" evidence="1">
    <location>
        <begin position="1"/>
        <end position="31"/>
    </location>
</feature>
<reference evidence="2" key="1">
    <citation type="submission" date="2020-02" db="EMBL/GenBank/DDBJ databases">
        <authorList>
            <person name="Meier V. D."/>
        </authorList>
    </citation>
    <scope>NUCLEOTIDE SEQUENCE</scope>
    <source>
        <strain evidence="2">AVDCRST_MAG66</strain>
    </source>
</reference>
<proteinExistence type="predicted"/>
<gene>
    <name evidence="2" type="ORF">AVDCRST_MAG66-489</name>
</gene>
<organism evidence="2">
    <name type="scientific">uncultured Pseudonocardia sp</name>
    <dbReference type="NCBI Taxonomy" id="211455"/>
    <lineage>
        <taxon>Bacteria</taxon>
        <taxon>Bacillati</taxon>
        <taxon>Actinomycetota</taxon>
        <taxon>Actinomycetes</taxon>
        <taxon>Pseudonocardiales</taxon>
        <taxon>Pseudonocardiaceae</taxon>
        <taxon>Pseudonocardia</taxon>
        <taxon>environmental samples</taxon>
    </lineage>
</organism>
<feature type="compositionally biased region" description="Polar residues" evidence="1">
    <location>
        <begin position="8"/>
        <end position="21"/>
    </location>
</feature>